<comment type="subcellular location">
    <subcellularLocation>
        <location evidence="2">Membrane</location>
        <topology evidence="2">Multi-pass membrane protein</topology>
    </subcellularLocation>
</comment>
<dbReference type="SMART" id="SM00091">
    <property type="entry name" value="PAS"/>
    <property type="match status" value="1"/>
</dbReference>
<dbReference type="PANTHER" id="PTHR42878:SF7">
    <property type="entry name" value="SENSOR HISTIDINE KINASE GLRK"/>
    <property type="match status" value="1"/>
</dbReference>
<accession>A0ABV0JC92</accession>
<evidence type="ECO:0000256" key="11">
    <source>
        <dbReference type="ARBA" id="ARBA00023012"/>
    </source>
</evidence>
<evidence type="ECO:0000256" key="4">
    <source>
        <dbReference type="ARBA" id="ARBA00022553"/>
    </source>
</evidence>
<evidence type="ECO:0000256" key="3">
    <source>
        <dbReference type="ARBA" id="ARBA00012438"/>
    </source>
</evidence>
<dbReference type="InterPro" id="IPR003661">
    <property type="entry name" value="HisK_dim/P_dom"/>
</dbReference>
<keyword evidence="12" id="KW-0472">Membrane</keyword>
<gene>
    <name evidence="16" type="ORF">NC998_19340</name>
</gene>
<dbReference type="InterPro" id="IPR003594">
    <property type="entry name" value="HATPase_dom"/>
</dbReference>
<dbReference type="SMART" id="SM00387">
    <property type="entry name" value="HATPase_c"/>
    <property type="match status" value="1"/>
</dbReference>
<dbReference type="SMART" id="SM00388">
    <property type="entry name" value="HisKA"/>
    <property type="match status" value="1"/>
</dbReference>
<organism evidence="16 17">
    <name type="scientific">Trichocoleus desertorum GB2-A4</name>
    <dbReference type="NCBI Taxonomy" id="2933944"/>
    <lineage>
        <taxon>Bacteria</taxon>
        <taxon>Bacillati</taxon>
        <taxon>Cyanobacteriota</taxon>
        <taxon>Cyanophyceae</taxon>
        <taxon>Leptolyngbyales</taxon>
        <taxon>Trichocoleusaceae</taxon>
        <taxon>Trichocoleus</taxon>
    </lineage>
</organism>
<evidence type="ECO:0000256" key="13">
    <source>
        <dbReference type="SAM" id="Coils"/>
    </source>
</evidence>
<dbReference type="EC" id="2.7.13.3" evidence="3"/>
<keyword evidence="7" id="KW-0547">Nucleotide-binding</keyword>
<evidence type="ECO:0000256" key="12">
    <source>
        <dbReference type="ARBA" id="ARBA00023136"/>
    </source>
</evidence>
<dbReference type="InterPro" id="IPR000014">
    <property type="entry name" value="PAS"/>
</dbReference>
<keyword evidence="17" id="KW-1185">Reference proteome</keyword>
<comment type="caution">
    <text evidence="16">The sequence shown here is derived from an EMBL/GenBank/DDBJ whole genome shotgun (WGS) entry which is preliminary data.</text>
</comment>
<dbReference type="Proteomes" id="UP001464891">
    <property type="component" value="Unassembled WGS sequence"/>
</dbReference>
<protein>
    <recommendedName>
        <fullName evidence="3">histidine kinase</fullName>
        <ecNumber evidence="3">2.7.13.3</ecNumber>
    </recommendedName>
</protein>
<keyword evidence="13" id="KW-0175">Coiled coil</keyword>
<keyword evidence="9 16" id="KW-0067">ATP-binding</keyword>
<dbReference type="GO" id="GO:0005524">
    <property type="term" value="F:ATP binding"/>
    <property type="evidence" value="ECO:0007669"/>
    <property type="project" value="UniProtKB-KW"/>
</dbReference>
<dbReference type="InterPro" id="IPR029016">
    <property type="entry name" value="GAF-like_dom_sf"/>
</dbReference>
<feature type="coiled-coil region" evidence="13">
    <location>
        <begin position="126"/>
        <end position="171"/>
    </location>
</feature>
<dbReference type="SUPFAM" id="SSF55781">
    <property type="entry name" value="GAF domain-like"/>
    <property type="match status" value="1"/>
</dbReference>
<evidence type="ECO:0000259" key="15">
    <source>
        <dbReference type="PROSITE" id="PS50112"/>
    </source>
</evidence>
<name>A0ABV0JC92_9CYAN</name>
<dbReference type="InterPro" id="IPR004358">
    <property type="entry name" value="Sig_transdc_His_kin-like_C"/>
</dbReference>
<dbReference type="SUPFAM" id="SSF47384">
    <property type="entry name" value="Homodimeric domain of signal transducing histidine kinase"/>
    <property type="match status" value="1"/>
</dbReference>
<dbReference type="PRINTS" id="PR00344">
    <property type="entry name" value="BCTRLSENSOR"/>
</dbReference>
<dbReference type="CDD" id="cd00082">
    <property type="entry name" value="HisKA"/>
    <property type="match status" value="1"/>
</dbReference>
<evidence type="ECO:0000256" key="10">
    <source>
        <dbReference type="ARBA" id="ARBA00022989"/>
    </source>
</evidence>
<dbReference type="Gene3D" id="1.10.287.130">
    <property type="match status" value="1"/>
</dbReference>
<dbReference type="InterPro" id="IPR003018">
    <property type="entry name" value="GAF"/>
</dbReference>
<dbReference type="Pfam" id="PF00512">
    <property type="entry name" value="HisKA"/>
    <property type="match status" value="1"/>
</dbReference>
<dbReference type="Gene3D" id="3.30.450.20">
    <property type="entry name" value="PAS domain"/>
    <property type="match status" value="1"/>
</dbReference>
<reference evidence="16 17" key="1">
    <citation type="submission" date="2022-04" db="EMBL/GenBank/DDBJ databases">
        <title>Positive selection, recombination, and allopatry shape intraspecific diversity of widespread and dominant cyanobacteria.</title>
        <authorList>
            <person name="Wei J."/>
            <person name="Shu W."/>
            <person name="Hu C."/>
        </authorList>
    </citation>
    <scope>NUCLEOTIDE SEQUENCE [LARGE SCALE GENOMIC DNA]</scope>
    <source>
        <strain evidence="16 17">GB2-A4</strain>
    </source>
</reference>
<dbReference type="SUPFAM" id="SSF55785">
    <property type="entry name" value="PYP-like sensor domain (PAS domain)"/>
    <property type="match status" value="1"/>
</dbReference>
<dbReference type="CDD" id="cd00130">
    <property type="entry name" value="PAS"/>
    <property type="match status" value="1"/>
</dbReference>
<keyword evidence="4" id="KW-0597">Phosphoprotein</keyword>
<evidence type="ECO:0000256" key="1">
    <source>
        <dbReference type="ARBA" id="ARBA00000085"/>
    </source>
</evidence>
<evidence type="ECO:0000256" key="8">
    <source>
        <dbReference type="ARBA" id="ARBA00022777"/>
    </source>
</evidence>
<dbReference type="Pfam" id="PF02518">
    <property type="entry name" value="HATPase_c"/>
    <property type="match status" value="1"/>
</dbReference>
<dbReference type="InterPro" id="IPR050351">
    <property type="entry name" value="BphY/WalK/GraS-like"/>
</dbReference>
<evidence type="ECO:0000313" key="16">
    <source>
        <dbReference type="EMBL" id="MEP0819259.1"/>
    </source>
</evidence>
<evidence type="ECO:0000256" key="2">
    <source>
        <dbReference type="ARBA" id="ARBA00004141"/>
    </source>
</evidence>
<keyword evidence="5" id="KW-0808">Transferase</keyword>
<sequence>MICQIDEPFNTAPCGFLSFNDDGTIAMLNATLSKLLGYESNQLEGMPIESILPIASRIFYQTHFFPLLKLHGKVEEIYLLLRAKQGGNIPMLVNAVRQERGGSCCNDCILVPMRQRIQYEDELLQAKKVAEAATQAQNQANAALAQAQAALEIKQAELLELNVKLEEQVQQRTAQLQQALNFESLLQRITAKVRDSLDERQILQTAVQELGLGLDVEYCDVEVHQADQTRSTIAYASHQTLATAQGWYLDITPASPWVDVSLLAGEAVQFCPFGPVSAVLHSSQLVVLACPIYDDQGVLGDLWLFRQKEQIFSDLEIRLVQQVANHCAIALRQSRLYREAQMQVQELERLSQLKDDFLNTVSHELRTPMASIKLANQVLEANLKTLGLLADESHAIARSCKIIRDESQREMELINDLLDMARLDADTEPLNLATIDLQLFVPYFVEPFIERTRHQQQHLKINLPENLPLLTTDISYLERILIELLHNACKYSPPGATIALSAQATSAALEIQVSNSGVEIPVAEHERIFSKFYRIPNHDPWKHGGTGLGLALVKKFAERLDIDIRVESSSEKTTFVLEFEAAASTSL</sequence>
<proteinExistence type="predicted"/>
<evidence type="ECO:0000256" key="5">
    <source>
        <dbReference type="ARBA" id="ARBA00022679"/>
    </source>
</evidence>
<dbReference type="PANTHER" id="PTHR42878">
    <property type="entry name" value="TWO-COMPONENT HISTIDINE KINASE"/>
    <property type="match status" value="1"/>
</dbReference>
<dbReference type="PROSITE" id="PS50109">
    <property type="entry name" value="HIS_KIN"/>
    <property type="match status" value="1"/>
</dbReference>
<dbReference type="InterPro" id="IPR005467">
    <property type="entry name" value="His_kinase_dom"/>
</dbReference>
<dbReference type="PROSITE" id="PS50112">
    <property type="entry name" value="PAS"/>
    <property type="match status" value="1"/>
</dbReference>
<dbReference type="InterPro" id="IPR036890">
    <property type="entry name" value="HATPase_C_sf"/>
</dbReference>
<dbReference type="Gene3D" id="3.30.565.10">
    <property type="entry name" value="Histidine kinase-like ATPase, C-terminal domain"/>
    <property type="match status" value="1"/>
</dbReference>
<evidence type="ECO:0000256" key="7">
    <source>
        <dbReference type="ARBA" id="ARBA00022741"/>
    </source>
</evidence>
<dbReference type="EMBL" id="JAMPKM010000013">
    <property type="protein sequence ID" value="MEP0819259.1"/>
    <property type="molecule type" value="Genomic_DNA"/>
</dbReference>
<evidence type="ECO:0000256" key="6">
    <source>
        <dbReference type="ARBA" id="ARBA00022692"/>
    </source>
</evidence>
<keyword evidence="10" id="KW-1133">Transmembrane helix</keyword>
<evidence type="ECO:0000256" key="9">
    <source>
        <dbReference type="ARBA" id="ARBA00022840"/>
    </source>
</evidence>
<feature type="domain" description="PAS" evidence="15">
    <location>
        <begin position="9"/>
        <end position="45"/>
    </location>
</feature>
<evidence type="ECO:0000259" key="14">
    <source>
        <dbReference type="PROSITE" id="PS50109"/>
    </source>
</evidence>
<dbReference type="SMART" id="SM00065">
    <property type="entry name" value="GAF"/>
    <property type="match status" value="1"/>
</dbReference>
<dbReference type="RefSeq" id="WP_190442990.1">
    <property type="nucleotide sequence ID" value="NZ_JAMPKM010000013.1"/>
</dbReference>
<feature type="domain" description="Histidine kinase" evidence="14">
    <location>
        <begin position="360"/>
        <end position="583"/>
    </location>
</feature>
<keyword evidence="11" id="KW-0902">Two-component regulatory system</keyword>
<dbReference type="SUPFAM" id="SSF55874">
    <property type="entry name" value="ATPase domain of HSP90 chaperone/DNA topoisomerase II/histidine kinase"/>
    <property type="match status" value="1"/>
</dbReference>
<keyword evidence="8" id="KW-0418">Kinase</keyword>
<dbReference type="Gene3D" id="3.30.450.40">
    <property type="match status" value="2"/>
</dbReference>
<dbReference type="InterPro" id="IPR036097">
    <property type="entry name" value="HisK_dim/P_sf"/>
</dbReference>
<evidence type="ECO:0000313" key="17">
    <source>
        <dbReference type="Proteomes" id="UP001464891"/>
    </source>
</evidence>
<dbReference type="Pfam" id="PF01590">
    <property type="entry name" value="GAF"/>
    <property type="match status" value="1"/>
</dbReference>
<comment type="catalytic activity">
    <reaction evidence="1">
        <text>ATP + protein L-histidine = ADP + protein N-phospho-L-histidine.</text>
        <dbReference type="EC" id="2.7.13.3"/>
    </reaction>
</comment>
<dbReference type="InterPro" id="IPR035965">
    <property type="entry name" value="PAS-like_dom_sf"/>
</dbReference>
<keyword evidence="6" id="KW-0812">Transmembrane</keyword>